<evidence type="ECO:0000256" key="2">
    <source>
        <dbReference type="ARBA" id="ARBA00035112"/>
    </source>
</evidence>
<accession>A0A164MV26</accession>
<evidence type="ECO:0000313" key="5">
    <source>
        <dbReference type="Proteomes" id="UP000076722"/>
    </source>
</evidence>
<dbReference type="InterPro" id="IPR021765">
    <property type="entry name" value="UstYa-like"/>
</dbReference>
<dbReference type="EMBL" id="KV419457">
    <property type="protein sequence ID" value="KZS87064.1"/>
    <property type="molecule type" value="Genomic_DNA"/>
</dbReference>
<name>A0A164MV26_9AGAM</name>
<feature type="compositionally biased region" description="Basic residues" evidence="3">
    <location>
        <begin position="256"/>
        <end position="270"/>
    </location>
</feature>
<comment type="pathway">
    <text evidence="1">Mycotoxin biosynthesis.</text>
</comment>
<organism evidence="4 5">
    <name type="scientific">Sistotremastrum niveocremeum HHB9708</name>
    <dbReference type="NCBI Taxonomy" id="1314777"/>
    <lineage>
        <taxon>Eukaryota</taxon>
        <taxon>Fungi</taxon>
        <taxon>Dikarya</taxon>
        <taxon>Basidiomycota</taxon>
        <taxon>Agaricomycotina</taxon>
        <taxon>Agaricomycetes</taxon>
        <taxon>Sistotremastrales</taxon>
        <taxon>Sistotremastraceae</taxon>
        <taxon>Sertulicium</taxon>
        <taxon>Sertulicium niveocremeum</taxon>
    </lineage>
</organism>
<evidence type="ECO:0000256" key="3">
    <source>
        <dbReference type="SAM" id="MobiDB-lite"/>
    </source>
</evidence>
<dbReference type="OrthoDB" id="3687641at2759"/>
<keyword evidence="5" id="KW-1185">Reference proteome</keyword>
<dbReference type="PANTHER" id="PTHR33365:SF4">
    <property type="entry name" value="CYCLOCHLOROTINE BIOSYNTHESIS PROTEIN O"/>
    <property type="match status" value="1"/>
</dbReference>
<evidence type="ECO:0000256" key="1">
    <source>
        <dbReference type="ARBA" id="ARBA00004685"/>
    </source>
</evidence>
<dbReference type="AlphaFoldDB" id="A0A164MV26"/>
<feature type="region of interest" description="Disordered" evidence="3">
    <location>
        <begin position="245"/>
        <end position="274"/>
    </location>
</feature>
<reference evidence="4 5" key="1">
    <citation type="journal article" date="2016" name="Mol. Biol. Evol.">
        <title>Comparative Genomics of Early-Diverging Mushroom-Forming Fungi Provides Insights into the Origins of Lignocellulose Decay Capabilities.</title>
        <authorList>
            <person name="Nagy L.G."/>
            <person name="Riley R."/>
            <person name="Tritt A."/>
            <person name="Adam C."/>
            <person name="Daum C."/>
            <person name="Floudas D."/>
            <person name="Sun H."/>
            <person name="Yadav J.S."/>
            <person name="Pangilinan J."/>
            <person name="Larsson K.H."/>
            <person name="Matsuura K."/>
            <person name="Barry K."/>
            <person name="Labutti K."/>
            <person name="Kuo R."/>
            <person name="Ohm R.A."/>
            <person name="Bhattacharya S.S."/>
            <person name="Shirouzu T."/>
            <person name="Yoshinaga Y."/>
            <person name="Martin F.M."/>
            <person name="Grigoriev I.V."/>
            <person name="Hibbett D.S."/>
        </authorList>
    </citation>
    <scope>NUCLEOTIDE SEQUENCE [LARGE SCALE GENOMIC DNA]</scope>
    <source>
        <strain evidence="4 5">HHB9708</strain>
    </source>
</reference>
<feature type="region of interest" description="Disordered" evidence="3">
    <location>
        <begin position="1"/>
        <end position="21"/>
    </location>
</feature>
<comment type="similarity">
    <text evidence="2">Belongs to the ustYa family.</text>
</comment>
<dbReference type="PANTHER" id="PTHR33365">
    <property type="entry name" value="YALI0B05434P"/>
    <property type="match status" value="1"/>
</dbReference>
<dbReference type="STRING" id="1314777.A0A164MV26"/>
<gene>
    <name evidence="4" type="ORF">SISNIDRAFT_491359</name>
</gene>
<dbReference type="GO" id="GO:0043386">
    <property type="term" value="P:mycotoxin biosynthetic process"/>
    <property type="evidence" value="ECO:0007669"/>
    <property type="project" value="InterPro"/>
</dbReference>
<sequence>MPFNYERLVANETSPGNNDRDIEKWKEPYDENRRYIRVSPFRRKIEIAAFAILLSLNLFLAFKLSSLPSPPTHDPESDPIWGVSEPLYYENEAPAQGAVKYERRVFDVLGTVTKYHGPPTDETDEAWDNLYMIGLSRINEVEASQIANWTERIPNDEDHFIISLDVFHQLHCLNHIRRALSPERYGPQMHTAPIIPGGPPFDHVDHCLNILRESVVCNADITPNDEYMSPEDSEDQEHTDLEAIEVENENDEANSKARKKTRKPTTKTKTKPVSVLPYHLSSRWMTCTVRGIAEARKGPRKRPRSDDENSSSNVKEAISDGPCS</sequence>
<feature type="region of interest" description="Disordered" evidence="3">
    <location>
        <begin position="291"/>
        <end position="324"/>
    </location>
</feature>
<proteinExistence type="inferred from homology"/>
<evidence type="ECO:0000313" key="4">
    <source>
        <dbReference type="EMBL" id="KZS87064.1"/>
    </source>
</evidence>
<dbReference type="Proteomes" id="UP000076722">
    <property type="component" value="Unassembled WGS sequence"/>
</dbReference>
<dbReference type="Pfam" id="PF11807">
    <property type="entry name" value="UstYa"/>
    <property type="match status" value="1"/>
</dbReference>
<protein>
    <submittedName>
        <fullName evidence="4">Uncharacterized protein</fullName>
    </submittedName>
</protein>